<comment type="caution">
    <text evidence="1">The sequence shown here is derived from an EMBL/GenBank/DDBJ whole genome shotgun (WGS) entry which is preliminary data.</text>
</comment>
<dbReference type="Proteomes" id="UP000024533">
    <property type="component" value="Unassembled WGS sequence"/>
</dbReference>
<dbReference type="EMBL" id="AOKY01000161">
    <property type="protein sequence ID" value="KDB26061.1"/>
    <property type="molecule type" value="Genomic_DNA"/>
</dbReference>
<proteinExistence type="predicted"/>
<dbReference type="AlphaFoldDB" id="A0A059JDU5"/>
<name>A0A059JDU5_TRIIM</name>
<organism evidence="1 2">
    <name type="scientific">Trichophyton interdigitale (strain MR816)</name>
    <dbReference type="NCBI Taxonomy" id="1215338"/>
    <lineage>
        <taxon>Eukaryota</taxon>
        <taxon>Fungi</taxon>
        <taxon>Dikarya</taxon>
        <taxon>Ascomycota</taxon>
        <taxon>Pezizomycotina</taxon>
        <taxon>Eurotiomycetes</taxon>
        <taxon>Eurotiomycetidae</taxon>
        <taxon>Onygenales</taxon>
        <taxon>Arthrodermataceae</taxon>
        <taxon>Trichophyton</taxon>
    </lineage>
</organism>
<sequence>MDKMLETNTKVGLESLVRRVPKLIGRGYLPTSLDSPYVNLFYHTLQGIVVVEVNSTEAESLDSSLRIHMAHPPNRAAMHCTNPHMQNFLRGRREILKRTMTFPGPSSQYITGKHFIFVLQGVMQTGNDVGRILV</sequence>
<evidence type="ECO:0000313" key="2">
    <source>
        <dbReference type="Proteomes" id="UP000024533"/>
    </source>
</evidence>
<evidence type="ECO:0000313" key="1">
    <source>
        <dbReference type="EMBL" id="KDB26061.1"/>
    </source>
</evidence>
<reference evidence="1 2" key="1">
    <citation type="submission" date="2014-02" db="EMBL/GenBank/DDBJ databases">
        <title>The Genome Sequence of Trichophyton interdigitale MR816.</title>
        <authorList>
            <consortium name="The Broad Institute Genomics Platform"/>
            <person name="Cuomo C.A."/>
            <person name="White T.C."/>
            <person name="Graser Y."/>
            <person name="Martinez-Rossi N."/>
            <person name="Heitman J."/>
            <person name="Young S.K."/>
            <person name="Zeng Q."/>
            <person name="Gargeya S."/>
            <person name="Abouelleil A."/>
            <person name="Alvarado L."/>
            <person name="Chapman S.B."/>
            <person name="Gainer-Dewar J."/>
            <person name="Goldberg J."/>
            <person name="Griggs A."/>
            <person name="Gujja S."/>
            <person name="Hansen M."/>
            <person name="Howarth C."/>
            <person name="Imamovic A."/>
            <person name="Larimer J."/>
            <person name="Martinez D."/>
            <person name="Murphy C."/>
            <person name="Pearson M.D."/>
            <person name="Persinoti G."/>
            <person name="Poon T."/>
            <person name="Priest M."/>
            <person name="Roberts A.D."/>
            <person name="Saif S."/>
            <person name="Shea T.D."/>
            <person name="Sykes S.N."/>
            <person name="Wortman J."/>
            <person name="Nusbaum C."/>
            <person name="Birren B."/>
        </authorList>
    </citation>
    <scope>NUCLEOTIDE SEQUENCE [LARGE SCALE GENOMIC DNA]</scope>
    <source>
        <strain evidence="1 2">MR816</strain>
    </source>
</reference>
<dbReference type="HOGENOM" id="CLU_1897677_0_0_1"/>
<accession>A0A059JDU5</accession>
<protein>
    <submittedName>
        <fullName evidence="1">Uncharacterized protein</fullName>
    </submittedName>
</protein>
<keyword evidence="2" id="KW-1185">Reference proteome</keyword>
<gene>
    <name evidence="1" type="ORF">H109_02131</name>
</gene>